<organism evidence="1">
    <name type="scientific">Streptomyces sp. Y1</name>
    <dbReference type="NCBI Taxonomy" id="3238634"/>
    <lineage>
        <taxon>Bacteria</taxon>
        <taxon>Bacillati</taxon>
        <taxon>Actinomycetota</taxon>
        <taxon>Actinomycetes</taxon>
        <taxon>Kitasatosporales</taxon>
        <taxon>Streptomycetaceae</taxon>
        <taxon>Streptomyces</taxon>
    </lineage>
</organism>
<dbReference type="AlphaFoldDB" id="A0AB39TD23"/>
<dbReference type="RefSeq" id="WP_369182416.1">
    <property type="nucleotide sequence ID" value="NZ_CP163445.1"/>
</dbReference>
<dbReference type="InterPro" id="IPR016024">
    <property type="entry name" value="ARM-type_fold"/>
</dbReference>
<gene>
    <name evidence="1" type="ORF">AB2U05_03720</name>
</gene>
<name>A0AB39TD23_9ACTN</name>
<evidence type="ECO:0000313" key="1">
    <source>
        <dbReference type="EMBL" id="XDQ77656.1"/>
    </source>
</evidence>
<proteinExistence type="predicted"/>
<dbReference type="InterPro" id="IPR004830">
    <property type="entry name" value="LRR_variant"/>
</dbReference>
<dbReference type="EMBL" id="CP163445">
    <property type="protein sequence ID" value="XDQ77656.1"/>
    <property type="molecule type" value="Genomic_DNA"/>
</dbReference>
<dbReference type="InterPro" id="IPR011989">
    <property type="entry name" value="ARM-like"/>
</dbReference>
<evidence type="ECO:0008006" key="2">
    <source>
        <dbReference type="Google" id="ProtNLM"/>
    </source>
</evidence>
<dbReference type="SUPFAM" id="SSF48371">
    <property type="entry name" value="ARM repeat"/>
    <property type="match status" value="2"/>
</dbReference>
<protein>
    <recommendedName>
        <fullName evidence="2">Leucine rich repeat variant</fullName>
    </recommendedName>
</protein>
<sequence>MPSLLPALAENPALPAELLQRLVDAAPEDEDLAWALAHRTDLSAAQARALAALHEDSPYLLAGLGVPVDDPLARPDLALALLDQGRGRPEWALPLARHPDRDTRVRLAGCPGLPDQAAELLAADEEPEVAAELAYFTGRADLLRALARHPAFEVRRGVAANEATPPDLLAALAADEEPEVRSLAAGNPATPGTAAARLLAEPDAPPRQQLAAHPHLPAEAYRRLAEDESPWVRAELAENPAVDEAVLRRLATDDDPDVRRRLTRNPRIPLDLLAELAVTVRVGATLLDRVAAATPAELTTLAASPEPRVRMLAAEHRDLPAAVRDRLAEDPDAAVAKSVAPHPGLTAARLTALHDRFGGRVAHAVARNPDAPTALLDRIATAEPPAAKALRAIAQHPHAGRTALTACLTAPHPTSSYAAANPALPADVMAALIHSA</sequence>
<reference evidence="1" key="1">
    <citation type="submission" date="2024-07" db="EMBL/GenBank/DDBJ databases">
        <authorList>
            <person name="Yu S.T."/>
        </authorList>
    </citation>
    <scope>NUCLEOTIDE SEQUENCE</scope>
    <source>
        <strain evidence="1">Y1</strain>
    </source>
</reference>
<dbReference type="Gene3D" id="1.25.10.10">
    <property type="entry name" value="Leucine-rich Repeat Variant"/>
    <property type="match status" value="1"/>
</dbReference>
<dbReference type="Pfam" id="PF01816">
    <property type="entry name" value="LRV"/>
    <property type="match status" value="1"/>
</dbReference>
<accession>A0AB39TD23</accession>